<proteinExistence type="predicted"/>
<dbReference type="RefSeq" id="WP_182154618.1">
    <property type="nucleotide sequence ID" value="NZ_JACEZU010000008.1"/>
</dbReference>
<organism evidence="1 2">
    <name type="scientific">Rugamonas apoptosis</name>
    <dbReference type="NCBI Taxonomy" id="2758570"/>
    <lineage>
        <taxon>Bacteria</taxon>
        <taxon>Pseudomonadati</taxon>
        <taxon>Pseudomonadota</taxon>
        <taxon>Betaproteobacteria</taxon>
        <taxon>Burkholderiales</taxon>
        <taxon>Oxalobacteraceae</taxon>
        <taxon>Telluria group</taxon>
        <taxon>Rugamonas</taxon>
    </lineage>
</organism>
<protein>
    <submittedName>
        <fullName evidence="1">GPW/gp25 family protein</fullName>
    </submittedName>
</protein>
<reference evidence="1 2" key="1">
    <citation type="submission" date="2020-07" db="EMBL/GenBank/DDBJ databases">
        <title>Novel species isolated from subtropical streams in China.</title>
        <authorList>
            <person name="Lu H."/>
        </authorList>
    </citation>
    <scope>NUCLEOTIDE SEQUENCE [LARGE SCALE GENOMIC DNA]</scope>
    <source>
        <strain evidence="1 2">LX47W</strain>
    </source>
</reference>
<comment type="caution">
    <text evidence="1">The sequence shown here is derived from an EMBL/GenBank/DDBJ whole genome shotgun (WGS) entry which is preliminary data.</text>
</comment>
<gene>
    <name evidence="1" type="ORF">H3H39_16850</name>
</gene>
<dbReference type="Proteomes" id="UP000573499">
    <property type="component" value="Unassembled WGS sequence"/>
</dbReference>
<dbReference type="AlphaFoldDB" id="A0A7W2ILM4"/>
<name>A0A7W2ILM4_9BURK</name>
<evidence type="ECO:0000313" key="1">
    <source>
        <dbReference type="EMBL" id="MBA5688714.1"/>
    </source>
</evidence>
<accession>A0A7W2ILM4</accession>
<sequence length="99" mass="11010">MTGFSSSIWVRLTEPPHTSTGRHHAMRPRAIARDLESLLNTRATPPDKQLATLPLCRGSILNFGLTDFAQLRPSDSADRKKRCDSLKTIPHQNWGAAMS</sequence>
<keyword evidence="2" id="KW-1185">Reference proteome</keyword>
<evidence type="ECO:0000313" key="2">
    <source>
        <dbReference type="Proteomes" id="UP000573499"/>
    </source>
</evidence>
<dbReference type="EMBL" id="JACEZU010000008">
    <property type="protein sequence ID" value="MBA5688714.1"/>
    <property type="molecule type" value="Genomic_DNA"/>
</dbReference>